<proteinExistence type="predicted"/>
<dbReference type="SMART" id="SM00906">
    <property type="entry name" value="Fungal_trans"/>
    <property type="match status" value="1"/>
</dbReference>
<dbReference type="CDD" id="cd12148">
    <property type="entry name" value="fungal_TF_MHR"/>
    <property type="match status" value="1"/>
</dbReference>
<dbReference type="Proteomes" id="UP001610432">
    <property type="component" value="Unassembled WGS sequence"/>
</dbReference>
<dbReference type="InterPro" id="IPR007219">
    <property type="entry name" value="XnlR_reg_dom"/>
</dbReference>
<feature type="domain" description="Zn(2)-C6 fungal-type" evidence="8">
    <location>
        <begin position="12"/>
        <end position="44"/>
    </location>
</feature>
<dbReference type="RefSeq" id="XP_070880715.1">
    <property type="nucleotide sequence ID" value="XM_071034033.1"/>
</dbReference>
<keyword evidence="4" id="KW-0238">DNA-binding</keyword>
<comment type="subcellular location">
    <subcellularLocation>
        <location evidence="1">Nucleus</location>
    </subcellularLocation>
</comment>
<organism evidence="9 10">
    <name type="scientific">Aspergillus lucknowensis</name>
    <dbReference type="NCBI Taxonomy" id="176173"/>
    <lineage>
        <taxon>Eukaryota</taxon>
        <taxon>Fungi</taxon>
        <taxon>Dikarya</taxon>
        <taxon>Ascomycota</taxon>
        <taxon>Pezizomycotina</taxon>
        <taxon>Eurotiomycetes</taxon>
        <taxon>Eurotiomycetidae</taxon>
        <taxon>Eurotiales</taxon>
        <taxon>Aspergillaceae</taxon>
        <taxon>Aspergillus</taxon>
        <taxon>Aspergillus subgen. Nidulantes</taxon>
    </lineage>
</organism>
<evidence type="ECO:0000259" key="8">
    <source>
        <dbReference type="PROSITE" id="PS50048"/>
    </source>
</evidence>
<dbReference type="Gene3D" id="4.10.240.10">
    <property type="entry name" value="Zn(2)-C6 fungal-type DNA-binding domain"/>
    <property type="match status" value="1"/>
</dbReference>
<evidence type="ECO:0000256" key="5">
    <source>
        <dbReference type="ARBA" id="ARBA00023163"/>
    </source>
</evidence>
<dbReference type="PANTHER" id="PTHR31001:SF53">
    <property type="entry name" value="ZN(II)2CYS6 TRANSCRIPTION FACTOR (EUROFUNG)"/>
    <property type="match status" value="1"/>
</dbReference>
<dbReference type="InterPro" id="IPR050613">
    <property type="entry name" value="Sec_Metabolite_Reg"/>
</dbReference>
<keyword evidence="3" id="KW-0805">Transcription regulation</keyword>
<name>A0ABR4L8E1_9EURO</name>
<evidence type="ECO:0000256" key="2">
    <source>
        <dbReference type="ARBA" id="ARBA00022723"/>
    </source>
</evidence>
<keyword evidence="6" id="KW-0539">Nucleus</keyword>
<dbReference type="EMBL" id="JBFXLQ010000083">
    <property type="protein sequence ID" value="KAL2860821.1"/>
    <property type="molecule type" value="Genomic_DNA"/>
</dbReference>
<keyword evidence="5" id="KW-0804">Transcription</keyword>
<dbReference type="Pfam" id="PF00172">
    <property type="entry name" value="Zn_clus"/>
    <property type="match status" value="1"/>
</dbReference>
<evidence type="ECO:0000256" key="6">
    <source>
        <dbReference type="ARBA" id="ARBA00023242"/>
    </source>
</evidence>
<dbReference type="GeneID" id="98149105"/>
<evidence type="ECO:0000256" key="4">
    <source>
        <dbReference type="ARBA" id="ARBA00023125"/>
    </source>
</evidence>
<keyword evidence="10" id="KW-1185">Reference proteome</keyword>
<dbReference type="SMART" id="SM00066">
    <property type="entry name" value="GAL4"/>
    <property type="match status" value="1"/>
</dbReference>
<feature type="region of interest" description="Disordered" evidence="7">
    <location>
        <begin position="45"/>
        <end position="112"/>
    </location>
</feature>
<accession>A0ABR4L8E1</accession>
<dbReference type="InterPro" id="IPR001138">
    <property type="entry name" value="Zn2Cys6_DnaBD"/>
</dbReference>
<evidence type="ECO:0000256" key="7">
    <source>
        <dbReference type="SAM" id="MobiDB-lite"/>
    </source>
</evidence>
<gene>
    <name evidence="9" type="ORF">BJX67DRAFT_386269</name>
</gene>
<dbReference type="PROSITE" id="PS00463">
    <property type="entry name" value="ZN2_CY6_FUNGAL_1"/>
    <property type="match status" value="1"/>
</dbReference>
<comment type="caution">
    <text evidence="9">The sequence shown here is derived from an EMBL/GenBank/DDBJ whole genome shotgun (WGS) entry which is preliminary data.</text>
</comment>
<evidence type="ECO:0000313" key="10">
    <source>
        <dbReference type="Proteomes" id="UP001610432"/>
    </source>
</evidence>
<dbReference type="SUPFAM" id="SSF57701">
    <property type="entry name" value="Zn2/Cys6 DNA-binding domain"/>
    <property type="match status" value="1"/>
</dbReference>
<dbReference type="InterPro" id="IPR036864">
    <property type="entry name" value="Zn2-C6_fun-type_DNA-bd_sf"/>
</dbReference>
<protein>
    <recommendedName>
        <fullName evidence="8">Zn(2)-C6 fungal-type domain-containing protein</fullName>
    </recommendedName>
</protein>
<evidence type="ECO:0000256" key="3">
    <source>
        <dbReference type="ARBA" id="ARBA00023015"/>
    </source>
</evidence>
<dbReference type="CDD" id="cd00067">
    <property type="entry name" value="GAL4"/>
    <property type="match status" value="1"/>
</dbReference>
<evidence type="ECO:0000313" key="9">
    <source>
        <dbReference type="EMBL" id="KAL2860821.1"/>
    </source>
</evidence>
<dbReference type="PROSITE" id="PS50048">
    <property type="entry name" value="ZN2_CY6_FUNGAL_2"/>
    <property type="match status" value="1"/>
</dbReference>
<reference evidence="9 10" key="1">
    <citation type="submission" date="2024-07" db="EMBL/GenBank/DDBJ databases">
        <title>Section-level genome sequencing and comparative genomics of Aspergillus sections Usti and Cavernicolus.</title>
        <authorList>
            <consortium name="Lawrence Berkeley National Laboratory"/>
            <person name="Nybo J.L."/>
            <person name="Vesth T.C."/>
            <person name="Theobald S."/>
            <person name="Frisvad J.C."/>
            <person name="Larsen T.O."/>
            <person name="Kjaerboelling I."/>
            <person name="Rothschild-Mancinelli K."/>
            <person name="Lyhne E.K."/>
            <person name="Kogle M.E."/>
            <person name="Barry K."/>
            <person name="Clum A."/>
            <person name="Na H."/>
            <person name="Ledsgaard L."/>
            <person name="Lin J."/>
            <person name="Lipzen A."/>
            <person name="Kuo A."/>
            <person name="Riley R."/>
            <person name="Mondo S."/>
            <person name="Labutti K."/>
            <person name="Haridas S."/>
            <person name="Pangalinan J."/>
            <person name="Salamov A.A."/>
            <person name="Simmons B.A."/>
            <person name="Magnuson J.K."/>
            <person name="Chen J."/>
            <person name="Drula E."/>
            <person name="Henrissat B."/>
            <person name="Wiebenga A."/>
            <person name="Lubbers R.J."/>
            <person name="Gomes A.C."/>
            <person name="Macurrencykelacurrency M.R."/>
            <person name="Stajich J."/>
            <person name="Grigoriev I.V."/>
            <person name="Mortensen U.H."/>
            <person name="De Vries R.P."/>
            <person name="Baker S.E."/>
            <person name="Andersen M.R."/>
        </authorList>
    </citation>
    <scope>NUCLEOTIDE SEQUENCE [LARGE SCALE GENOMIC DNA]</scope>
    <source>
        <strain evidence="9 10">CBS 449.75</strain>
    </source>
</reference>
<keyword evidence="2" id="KW-0479">Metal-binding</keyword>
<sequence>MAALRKNGQLPSCEPCRTSKLRCDHSAPICQRCIARQRPDQCVYHPCPLTKPQQNRQRKEQVRTKRKSTAADSNETEPGTDLYEWASKAPSTRGFGPKQSHKEGDGSFSPSGFLGPTSQLRDFMEQFRHHGSQSGSLGENTTDAVDPRDVELGAQILSLLEHIPFYTEVLELRFKLFDGILFGPQLVRETVRRLNILYRDAIRGSNANSRQARLSEWSRTLFQNTAAAIETHPEMTVSEYISSIASRWDMIGFIFALVGRSSYQISRNAAVLERDGMPGKHKHGFRKIIMAASDMCLQFTHKLGVISDPLAWATIQHNSFLSHMHGSTDYRSWQSLGEIVSLVFALGLHQDRVDERAPFFLSEIRCRTMISAYCIDKELSTFLGRPPRICRRYCNLQPPLDLGWEDLIADAPVRDAAVQRLGPDGWDPQDYAGNECSRPRVALLASILREMILEVSLSYDIDDLQDMVKKIRIESNQLRLGLPAYLQWPPENKTTHLSAASWHLEFLYQDLLLSQTVAKRTGQTPDSLIDTSREILALLLDIVSRQARAGNVNYLICCDLCHIGLPAAGVLSKELLRQHAQPQVPGSTPFPRSEVIQHLSVFSAQLETFFPDREGEYDTLMKGLQFIRFVLDTVLSPSTTSTLPQLDKESGDDVHIPQRVPLPLPLPLQSHGAQSSVPGTQGVDDAQGLDFGAFWEDFEFDWEGDRRVLFG</sequence>
<evidence type="ECO:0000256" key="1">
    <source>
        <dbReference type="ARBA" id="ARBA00004123"/>
    </source>
</evidence>
<dbReference type="PANTHER" id="PTHR31001">
    <property type="entry name" value="UNCHARACTERIZED TRANSCRIPTIONAL REGULATORY PROTEIN"/>
    <property type="match status" value="1"/>
</dbReference>